<evidence type="ECO:0000259" key="23">
    <source>
        <dbReference type="Pfam" id="PF08245"/>
    </source>
</evidence>
<dbReference type="InterPro" id="IPR036565">
    <property type="entry name" value="Mur-like_cat_sf"/>
</dbReference>
<evidence type="ECO:0000256" key="5">
    <source>
        <dbReference type="ARBA" id="ARBA00013023"/>
    </source>
</evidence>
<organism evidence="24 25">
    <name type="scientific">Niabella yanshanensis</name>
    <dbReference type="NCBI Taxonomy" id="577386"/>
    <lineage>
        <taxon>Bacteria</taxon>
        <taxon>Pseudomonadati</taxon>
        <taxon>Bacteroidota</taxon>
        <taxon>Chitinophagia</taxon>
        <taxon>Chitinophagales</taxon>
        <taxon>Chitinophagaceae</taxon>
        <taxon>Niabella</taxon>
    </lineage>
</organism>
<name>A0ABZ0W201_9BACT</name>
<dbReference type="SUPFAM" id="SSF53244">
    <property type="entry name" value="MurD-like peptide ligases, peptide-binding domain"/>
    <property type="match status" value="1"/>
</dbReference>
<comment type="catalytic activity">
    <reaction evidence="17">
        <text>(6S)-5,6,7,8-tetrahydrofolyl-(gamma-L-Glu)(n) + L-glutamate + ATP = (6S)-5,6,7,8-tetrahydrofolyl-(gamma-L-Glu)(n+1) + ADP + phosphate + H(+)</text>
        <dbReference type="Rhea" id="RHEA:10580"/>
        <dbReference type="Rhea" id="RHEA-COMP:14738"/>
        <dbReference type="Rhea" id="RHEA-COMP:14740"/>
        <dbReference type="ChEBI" id="CHEBI:15378"/>
        <dbReference type="ChEBI" id="CHEBI:29985"/>
        <dbReference type="ChEBI" id="CHEBI:30616"/>
        <dbReference type="ChEBI" id="CHEBI:43474"/>
        <dbReference type="ChEBI" id="CHEBI:141005"/>
        <dbReference type="ChEBI" id="CHEBI:456216"/>
        <dbReference type="EC" id="6.3.2.17"/>
    </reaction>
</comment>
<dbReference type="InterPro" id="IPR013221">
    <property type="entry name" value="Mur_ligase_cen"/>
</dbReference>
<comment type="catalytic activity">
    <reaction evidence="18">
        <text>10-formyltetrahydrofolyl-(gamma-L-Glu)(n) + L-glutamate + ATP = 10-formyltetrahydrofolyl-(gamma-L-Glu)(n+1) + ADP + phosphate + H(+)</text>
        <dbReference type="Rhea" id="RHEA:51904"/>
        <dbReference type="Rhea" id="RHEA-COMP:13088"/>
        <dbReference type="Rhea" id="RHEA-COMP:14300"/>
        <dbReference type="ChEBI" id="CHEBI:15378"/>
        <dbReference type="ChEBI" id="CHEBI:29985"/>
        <dbReference type="ChEBI" id="CHEBI:30616"/>
        <dbReference type="ChEBI" id="CHEBI:43474"/>
        <dbReference type="ChEBI" id="CHEBI:134413"/>
        <dbReference type="ChEBI" id="CHEBI:456216"/>
        <dbReference type="EC" id="6.3.2.17"/>
    </reaction>
</comment>
<evidence type="ECO:0000256" key="18">
    <source>
        <dbReference type="ARBA" id="ARBA00047808"/>
    </source>
</evidence>
<dbReference type="InterPro" id="IPR036615">
    <property type="entry name" value="Mur_ligase_C_dom_sf"/>
</dbReference>
<evidence type="ECO:0000256" key="7">
    <source>
        <dbReference type="ARBA" id="ARBA00019357"/>
    </source>
</evidence>
<keyword evidence="8 21" id="KW-0436">Ligase</keyword>
<evidence type="ECO:0000259" key="22">
    <source>
        <dbReference type="Pfam" id="PF02875"/>
    </source>
</evidence>
<comment type="pathway">
    <text evidence="3">Cofactor biosynthesis; tetrahydrofolylpolyglutamate biosynthesis.</text>
</comment>
<dbReference type="PROSITE" id="PS01011">
    <property type="entry name" value="FOLYLPOLYGLU_SYNT_1"/>
    <property type="match status" value="1"/>
</dbReference>
<keyword evidence="10 21" id="KW-0547">Nucleotide-binding</keyword>
<evidence type="ECO:0000256" key="3">
    <source>
        <dbReference type="ARBA" id="ARBA00005150"/>
    </source>
</evidence>
<evidence type="ECO:0000256" key="9">
    <source>
        <dbReference type="ARBA" id="ARBA00022723"/>
    </source>
</evidence>
<dbReference type="PIRSF" id="PIRSF001563">
    <property type="entry name" value="Folylpolyglu_synth"/>
    <property type="match status" value="1"/>
</dbReference>
<evidence type="ECO:0000256" key="8">
    <source>
        <dbReference type="ARBA" id="ARBA00022598"/>
    </source>
</evidence>
<comment type="pathway">
    <text evidence="2">Cofactor biosynthesis; tetrahydrofolate biosynthesis; 7,8-dihydrofolate from 2-amino-4-hydroxy-6-hydroxymethyl-7,8-dihydropteridine diphosphate and 4-aminobenzoate: step 2/2.</text>
</comment>
<feature type="domain" description="Mur ligase C-terminal" evidence="22">
    <location>
        <begin position="303"/>
        <end position="420"/>
    </location>
</feature>
<evidence type="ECO:0000313" key="25">
    <source>
        <dbReference type="Proteomes" id="UP001325680"/>
    </source>
</evidence>
<dbReference type="Pfam" id="PF08245">
    <property type="entry name" value="Mur_ligase_M"/>
    <property type="match status" value="1"/>
</dbReference>
<dbReference type="PROSITE" id="PS01012">
    <property type="entry name" value="FOLYLPOLYGLU_SYNT_2"/>
    <property type="match status" value="1"/>
</dbReference>
<keyword evidence="12" id="KW-0460">Magnesium</keyword>
<proteinExistence type="inferred from homology"/>
<dbReference type="Proteomes" id="UP001325680">
    <property type="component" value="Chromosome"/>
</dbReference>
<evidence type="ECO:0000256" key="2">
    <source>
        <dbReference type="ARBA" id="ARBA00004799"/>
    </source>
</evidence>
<comment type="similarity">
    <text evidence="4 21">Belongs to the folylpolyglutamate synthase family.</text>
</comment>
<dbReference type="RefSeq" id="WP_114792322.1">
    <property type="nucleotide sequence ID" value="NZ_CP139960.1"/>
</dbReference>
<evidence type="ECO:0000256" key="10">
    <source>
        <dbReference type="ARBA" id="ARBA00022741"/>
    </source>
</evidence>
<comment type="catalytic activity">
    <reaction evidence="19">
        <text>(6R)-5,10-methylenetetrahydrofolyl-(gamma-L-Glu)(n) + L-glutamate + ATP = (6R)-5,10-methylenetetrahydrofolyl-(gamma-L-Glu)(n+1) + ADP + phosphate + H(+)</text>
        <dbReference type="Rhea" id="RHEA:51912"/>
        <dbReference type="Rhea" id="RHEA-COMP:13257"/>
        <dbReference type="Rhea" id="RHEA-COMP:13258"/>
        <dbReference type="ChEBI" id="CHEBI:15378"/>
        <dbReference type="ChEBI" id="CHEBI:29985"/>
        <dbReference type="ChEBI" id="CHEBI:30616"/>
        <dbReference type="ChEBI" id="CHEBI:43474"/>
        <dbReference type="ChEBI" id="CHEBI:136572"/>
        <dbReference type="ChEBI" id="CHEBI:456216"/>
        <dbReference type="EC" id="6.3.2.17"/>
    </reaction>
</comment>
<evidence type="ECO:0000256" key="15">
    <source>
        <dbReference type="ARBA" id="ARBA00030592"/>
    </source>
</evidence>
<evidence type="ECO:0000256" key="6">
    <source>
        <dbReference type="ARBA" id="ARBA00013025"/>
    </source>
</evidence>
<evidence type="ECO:0000256" key="19">
    <source>
        <dbReference type="ARBA" id="ARBA00049035"/>
    </source>
</evidence>
<sequence>MNYQQTLDYMYARLPMFSKIGGQAIKNGFTNIIALCEVLGNPHQKGRFVHVAGTNGKGSVSHMLASVLQSAGYKTGLYTSPHLKDFRERIKINGEMIAEQEVVDFVEQMQTHIKSIQPSFFELTVAMAFHHFTKHQADIAIIETGLGGRLDSTNIIKPVISVITNIGYDHLQILGNTLEEIAFEKAGIIKPGVPVVIGEKSAETEPVFRNKATMEAAPIFFAGEHLQVADWKQEDHDLVVYVAENNKTDHKKYHLDLTGQYQTKNLLTVLESCRQLKANGIDLPDAAIEQGLKQVKKLTGLHGRWETIHQHPRIVLDVAHNESGMREVLNQLEMTTYHRLHIILGMVKDKDVDAVIQMLPANASYYFTNADIPRALAAVELSEKASRKGLTGHVFSNVNEAITEAKAHAHPDDLILVCGSVFLVGEVALH</sequence>
<dbReference type="InterPro" id="IPR018109">
    <property type="entry name" value="Folylpolyglutamate_synth_CS"/>
</dbReference>
<gene>
    <name evidence="24" type="ORF">U0035_16625</name>
</gene>
<dbReference type="Pfam" id="PF02875">
    <property type="entry name" value="Mur_ligase_C"/>
    <property type="match status" value="1"/>
</dbReference>
<evidence type="ECO:0000256" key="16">
    <source>
        <dbReference type="ARBA" id="ARBA00032510"/>
    </source>
</evidence>
<dbReference type="InterPro" id="IPR001645">
    <property type="entry name" value="Folylpolyglutamate_synth"/>
</dbReference>
<evidence type="ECO:0000256" key="1">
    <source>
        <dbReference type="ARBA" id="ARBA00002714"/>
    </source>
</evidence>
<keyword evidence="13" id="KW-0289">Folate biosynthesis</keyword>
<keyword evidence="11 21" id="KW-0067">ATP-binding</keyword>
<dbReference type="GO" id="GO:0016874">
    <property type="term" value="F:ligase activity"/>
    <property type="evidence" value="ECO:0007669"/>
    <property type="project" value="UniProtKB-KW"/>
</dbReference>
<evidence type="ECO:0000313" key="24">
    <source>
        <dbReference type="EMBL" id="WQD37295.1"/>
    </source>
</evidence>
<evidence type="ECO:0000256" key="21">
    <source>
        <dbReference type="PIRNR" id="PIRNR001563"/>
    </source>
</evidence>
<keyword evidence="9" id="KW-0479">Metal-binding</keyword>
<evidence type="ECO:0000256" key="4">
    <source>
        <dbReference type="ARBA" id="ARBA00008276"/>
    </source>
</evidence>
<dbReference type="NCBIfam" id="TIGR01499">
    <property type="entry name" value="folC"/>
    <property type="match status" value="1"/>
</dbReference>
<evidence type="ECO:0000256" key="14">
    <source>
        <dbReference type="ARBA" id="ARBA00030048"/>
    </source>
</evidence>
<feature type="domain" description="Mur ligase central" evidence="23">
    <location>
        <begin position="51"/>
        <end position="270"/>
    </location>
</feature>
<dbReference type="EC" id="6.3.2.12" evidence="5"/>
<evidence type="ECO:0000256" key="12">
    <source>
        <dbReference type="ARBA" id="ARBA00022842"/>
    </source>
</evidence>
<protein>
    <recommendedName>
        <fullName evidence="7">Dihydrofolate synthase/folylpolyglutamate synthase</fullName>
        <ecNumber evidence="5">6.3.2.12</ecNumber>
        <ecNumber evidence="6">6.3.2.17</ecNumber>
    </recommendedName>
    <alternativeName>
        <fullName evidence="16">Folylpoly-gamma-glutamate synthetase-dihydrofolate synthetase</fullName>
    </alternativeName>
    <alternativeName>
        <fullName evidence="14">Folylpolyglutamate synthetase</fullName>
    </alternativeName>
    <alternativeName>
        <fullName evidence="15">Tetrahydrofolylpolyglutamate synthase</fullName>
    </alternativeName>
</protein>
<keyword evidence="25" id="KW-1185">Reference proteome</keyword>
<dbReference type="SUPFAM" id="SSF53623">
    <property type="entry name" value="MurD-like peptide ligases, catalytic domain"/>
    <property type="match status" value="1"/>
</dbReference>
<dbReference type="Gene3D" id="3.90.190.20">
    <property type="entry name" value="Mur ligase, C-terminal domain"/>
    <property type="match status" value="1"/>
</dbReference>
<dbReference type="Gene3D" id="3.40.1190.10">
    <property type="entry name" value="Mur-like, catalytic domain"/>
    <property type="match status" value="1"/>
</dbReference>
<dbReference type="PANTHER" id="PTHR11136">
    <property type="entry name" value="FOLYLPOLYGLUTAMATE SYNTHASE-RELATED"/>
    <property type="match status" value="1"/>
</dbReference>
<dbReference type="EMBL" id="CP139960">
    <property type="protein sequence ID" value="WQD37295.1"/>
    <property type="molecule type" value="Genomic_DNA"/>
</dbReference>
<comment type="catalytic activity">
    <reaction evidence="20">
        <text>7,8-dihydropteroate + L-glutamate + ATP = 7,8-dihydrofolate + ADP + phosphate + H(+)</text>
        <dbReference type="Rhea" id="RHEA:23584"/>
        <dbReference type="ChEBI" id="CHEBI:15378"/>
        <dbReference type="ChEBI" id="CHEBI:17839"/>
        <dbReference type="ChEBI" id="CHEBI:29985"/>
        <dbReference type="ChEBI" id="CHEBI:30616"/>
        <dbReference type="ChEBI" id="CHEBI:43474"/>
        <dbReference type="ChEBI" id="CHEBI:57451"/>
        <dbReference type="ChEBI" id="CHEBI:456216"/>
        <dbReference type="EC" id="6.3.2.12"/>
    </reaction>
</comment>
<evidence type="ECO:0000256" key="17">
    <source>
        <dbReference type="ARBA" id="ARBA00047493"/>
    </source>
</evidence>
<reference evidence="24 25" key="1">
    <citation type="submission" date="2023-12" db="EMBL/GenBank/DDBJ databases">
        <title>Genome sequencing and assembly of bacterial species from a model synthetic community.</title>
        <authorList>
            <person name="Hogle S.L."/>
        </authorList>
    </citation>
    <scope>NUCLEOTIDE SEQUENCE [LARGE SCALE GENOMIC DNA]</scope>
    <source>
        <strain evidence="24 25">HAMBI_3031</strain>
    </source>
</reference>
<evidence type="ECO:0000256" key="11">
    <source>
        <dbReference type="ARBA" id="ARBA00022840"/>
    </source>
</evidence>
<dbReference type="PANTHER" id="PTHR11136:SF0">
    <property type="entry name" value="DIHYDROFOLATE SYNTHETASE-RELATED"/>
    <property type="match status" value="1"/>
</dbReference>
<evidence type="ECO:0000256" key="13">
    <source>
        <dbReference type="ARBA" id="ARBA00022909"/>
    </source>
</evidence>
<comment type="function">
    <text evidence="1">Functions in two distinct reactions of the de novo folate biosynthetic pathway. Catalyzes the addition of a glutamate residue to dihydropteroate (7,8-dihydropteroate or H2Pte) to form dihydrofolate (7,8-dihydrofolate monoglutamate or H2Pte-Glu). Also catalyzes successive additions of L-glutamate to tetrahydrofolate or 10-formyltetrahydrofolate or 5,10-methylenetetrahydrofolate, leading to folylpolyglutamate derivatives.</text>
</comment>
<dbReference type="InterPro" id="IPR004101">
    <property type="entry name" value="Mur_ligase_C"/>
</dbReference>
<accession>A0ABZ0W201</accession>
<dbReference type="EC" id="6.3.2.17" evidence="6"/>
<evidence type="ECO:0000256" key="20">
    <source>
        <dbReference type="ARBA" id="ARBA00049161"/>
    </source>
</evidence>